<dbReference type="InterPro" id="IPR036291">
    <property type="entry name" value="NAD(P)-bd_dom_sf"/>
</dbReference>
<comment type="similarity">
    <text evidence="1">Belongs to the short-chain dehydrogenases/reductases (SDR) family.</text>
</comment>
<dbReference type="EMBL" id="JACHJD010000034">
    <property type="protein sequence ID" value="MBB5109666.1"/>
    <property type="molecule type" value="Genomic_DNA"/>
</dbReference>
<dbReference type="PANTHER" id="PTHR43976:SF16">
    <property type="entry name" value="SHORT-CHAIN DEHYDROGENASE_REDUCTASE FAMILY PROTEIN"/>
    <property type="match status" value="1"/>
</dbReference>
<keyword evidence="3" id="KW-1133">Transmembrane helix</keyword>
<dbReference type="PRINTS" id="PR00080">
    <property type="entry name" value="SDRFAMILY"/>
</dbReference>
<dbReference type="PANTHER" id="PTHR43976">
    <property type="entry name" value="SHORT CHAIN DEHYDROGENASE"/>
    <property type="match status" value="1"/>
</dbReference>
<accession>A0A7W8B3H8</accession>
<dbReference type="Pfam" id="PF00106">
    <property type="entry name" value="adh_short"/>
    <property type="match status" value="1"/>
</dbReference>
<evidence type="ECO:0000313" key="5">
    <source>
        <dbReference type="Proteomes" id="UP000549009"/>
    </source>
</evidence>
<evidence type="ECO:0000256" key="1">
    <source>
        <dbReference type="ARBA" id="ARBA00006484"/>
    </source>
</evidence>
<dbReference type="Proteomes" id="UP000549009">
    <property type="component" value="Unassembled WGS sequence"/>
</dbReference>
<dbReference type="InterPro" id="IPR002347">
    <property type="entry name" value="SDR_fam"/>
</dbReference>
<keyword evidence="5" id="KW-1185">Reference proteome</keyword>
<dbReference type="SUPFAM" id="SSF51735">
    <property type="entry name" value="NAD(P)-binding Rossmann-fold domains"/>
    <property type="match status" value="1"/>
</dbReference>
<name>A0A7W8B3H8_STRST</name>
<dbReference type="InterPro" id="IPR051911">
    <property type="entry name" value="SDR_oxidoreductase"/>
</dbReference>
<feature type="transmembrane region" description="Helical" evidence="3">
    <location>
        <begin position="7"/>
        <end position="31"/>
    </location>
</feature>
<organism evidence="4 5">
    <name type="scientific">Streptomyces spectabilis</name>
    <dbReference type="NCBI Taxonomy" id="68270"/>
    <lineage>
        <taxon>Bacteria</taxon>
        <taxon>Bacillati</taxon>
        <taxon>Actinomycetota</taxon>
        <taxon>Actinomycetes</taxon>
        <taxon>Kitasatosporales</taxon>
        <taxon>Streptomycetaceae</taxon>
        <taxon>Streptomyces</taxon>
    </lineage>
</organism>
<proteinExistence type="inferred from homology"/>
<evidence type="ECO:0000256" key="2">
    <source>
        <dbReference type="ARBA" id="ARBA00023002"/>
    </source>
</evidence>
<sequence length="51" mass="5108">MRAEIPAMIAAGGGVIVNITFTMGFVGAPLASAYCASKHALIGLTQSAAQE</sequence>
<dbReference type="AlphaFoldDB" id="A0A7W8B3H8"/>
<keyword evidence="3" id="KW-0812">Transmembrane</keyword>
<dbReference type="PRINTS" id="PR00081">
    <property type="entry name" value="GDHRDH"/>
</dbReference>
<reference evidence="4 5" key="1">
    <citation type="submission" date="2020-08" db="EMBL/GenBank/DDBJ databases">
        <title>Genomic Encyclopedia of Type Strains, Phase III (KMG-III): the genomes of soil and plant-associated and newly described type strains.</title>
        <authorList>
            <person name="Whitman W."/>
        </authorList>
    </citation>
    <scope>NUCLEOTIDE SEQUENCE [LARGE SCALE GENOMIC DNA]</scope>
    <source>
        <strain evidence="4 5">CECT 3146</strain>
    </source>
</reference>
<dbReference type="GO" id="GO:0016491">
    <property type="term" value="F:oxidoreductase activity"/>
    <property type="evidence" value="ECO:0007669"/>
    <property type="project" value="UniProtKB-KW"/>
</dbReference>
<protein>
    <submittedName>
        <fullName evidence="4">NAD(P)-dependent dehydrogenase (Short-subunit alcohol dehydrogenase family)</fullName>
    </submittedName>
</protein>
<evidence type="ECO:0000256" key="3">
    <source>
        <dbReference type="SAM" id="Phobius"/>
    </source>
</evidence>
<gene>
    <name evidence="4" type="ORF">FHS40_008796</name>
</gene>
<dbReference type="Gene3D" id="3.40.50.720">
    <property type="entry name" value="NAD(P)-binding Rossmann-like Domain"/>
    <property type="match status" value="1"/>
</dbReference>
<keyword evidence="2" id="KW-0560">Oxidoreductase</keyword>
<keyword evidence="3" id="KW-0472">Membrane</keyword>
<comment type="caution">
    <text evidence="4">The sequence shown here is derived from an EMBL/GenBank/DDBJ whole genome shotgun (WGS) entry which is preliminary data.</text>
</comment>
<evidence type="ECO:0000313" key="4">
    <source>
        <dbReference type="EMBL" id="MBB5109666.1"/>
    </source>
</evidence>